<feature type="domain" description="MHD1" evidence="2">
    <location>
        <begin position="633"/>
        <end position="775"/>
    </location>
</feature>
<evidence type="ECO:0000256" key="1">
    <source>
        <dbReference type="SAM" id="MobiDB-lite"/>
    </source>
</evidence>
<comment type="caution">
    <text evidence="4">The sequence shown here is derived from an EMBL/GenBank/DDBJ whole genome shotgun (WGS) entry which is preliminary data.</text>
</comment>
<evidence type="ECO:0000313" key="5">
    <source>
        <dbReference type="Proteomes" id="UP000317650"/>
    </source>
</evidence>
<sequence>MPRGCPVLGVHGILTKRRREAQQNEAKREKYYRPFSSFSLLLLLVLTTTNVRFPREGQANGTRDRRRRMGRRRRCLSAGSFVDDAEEDGAELEWPFGRLDELGRDELRATAYEIFFTACRSSPGFGGRSPAYHNPSETTATGAAAGDVAGRPSSGGGANMAVSSRIKRALGLRTRRAAHMRPMTHLGSPAMSPAMSSLGGGGGAMGGAGSSAGKVKQRPMTSAEIMRQQMGVTELRETRLRKTLVRTLVGQAGKRAEAIILPLELLRHLKPSEFNDPQEYHLWQRRQLKVLEAGLIVHPSMPLDRMNTAAARFSEIVGASELRPIDTSKNSETMRTLCNCVMALAWRTHIGPPVEVCHWADGFPLNVYLYLALLRSIFDLRDETVVLDEVDELLELMKKTWSILGINRMIHNVCFTWVLFEQYIATGQVEPDLIAAALAMLVEVANDARRPDREPGYVRALSAALATMQGWAEKRLLEYHDWFDKVTIGMMENVLRLALSTAKIISEDSSITGGAGVFAEFGTPASTKFSLVNRVEHYIRTSMKSTFTKIFENENGKIDSMVVEVDEDPNDTLVNLAKETEKLAMFEKENYSHILKRWHPVPTVVAAVTLHHCFGIVLKQHLERVTGLTNELVRVLHTAGKLEKKLVQMAVEDSADAEDGGKRIMGEMISFEVDSVILNLMKNWIDERLRMGRECVFRAKETETWNPKSKSEPYAQSAVDLMKLAKVTVDEFFEIQVGGRDELVQKLADGLDSLFQDYISFVASCGSKQSYIPALPQLTRCNQDSMVLQLWKKAATPCKAGIDPGLLHAPCKAGIDRRSFHPVRMPGGAGDITNHPRPTASRGTQRLYVRLNTLHYLLGVLHSIDKSLSFFSRPGPSPSPRTPMLSRRRAAGPTHFDLARSTVHAAILHVAEVAANRLIFLDSSQSFYDSLYVGSVAEARIRPTLRILKQNLSLLVSVLTDRAQPLAVKEIMKASFEAFLMVLLAGGSGRAFARTDHDMIAEDIANLKRVFCTSGEGLLSEEVVQKEAAVSDGVVSLMCLPTEKLVEEFSIMACEASGLGRSMERVPMPPTTGRWHRSDPNTVLRVLCHRNDDVANRFLKRAFDLPKRR</sequence>
<gene>
    <name evidence="4" type="ORF">C4D60_Mb01t14490</name>
</gene>
<dbReference type="InterPro" id="IPR057984">
    <property type="entry name" value="PATROL1_C"/>
</dbReference>
<dbReference type="Pfam" id="PF25761">
    <property type="entry name" value="TPR_PATROL1"/>
    <property type="match status" value="1"/>
</dbReference>
<dbReference type="PANTHER" id="PTHR31280">
    <property type="entry name" value="PROTEIN UNC-13 HOMOLOG"/>
    <property type="match status" value="1"/>
</dbReference>
<evidence type="ECO:0000313" key="4">
    <source>
        <dbReference type="EMBL" id="THU63315.1"/>
    </source>
</evidence>
<feature type="compositionally biased region" description="Low complexity" evidence="1">
    <location>
        <begin position="138"/>
        <end position="150"/>
    </location>
</feature>
<dbReference type="InterPro" id="IPR008528">
    <property type="entry name" value="unc-13_homologue"/>
</dbReference>
<proteinExistence type="predicted"/>
<dbReference type="InterPro" id="IPR014770">
    <property type="entry name" value="Munc13_1"/>
</dbReference>
<organism evidence="4 5">
    <name type="scientific">Musa balbisiana</name>
    <name type="common">Banana</name>
    <dbReference type="NCBI Taxonomy" id="52838"/>
    <lineage>
        <taxon>Eukaryota</taxon>
        <taxon>Viridiplantae</taxon>
        <taxon>Streptophyta</taxon>
        <taxon>Embryophyta</taxon>
        <taxon>Tracheophyta</taxon>
        <taxon>Spermatophyta</taxon>
        <taxon>Magnoliopsida</taxon>
        <taxon>Liliopsida</taxon>
        <taxon>Zingiberales</taxon>
        <taxon>Musaceae</taxon>
        <taxon>Musa</taxon>
    </lineage>
</organism>
<reference evidence="4 5" key="1">
    <citation type="journal article" date="2019" name="Nat. Plants">
        <title>Genome sequencing of Musa balbisiana reveals subgenome evolution and function divergence in polyploid bananas.</title>
        <authorList>
            <person name="Yao X."/>
        </authorList>
    </citation>
    <scope>NUCLEOTIDE SEQUENCE [LARGE SCALE GENOMIC DNA]</scope>
    <source>
        <strain evidence="5">cv. DH-PKW</strain>
        <tissue evidence="4">Leaves</tissue>
    </source>
</reference>
<dbReference type="InterPro" id="IPR014772">
    <property type="entry name" value="Munc13_dom-2"/>
</dbReference>
<dbReference type="Proteomes" id="UP000317650">
    <property type="component" value="Chromosome 1"/>
</dbReference>
<keyword evidence="5" id="KW-1185">Reference proteome</keyword>
<name>A0A4S8JN41_MUSBA</name>
<dbReference type="PROSITE" id="PS51259">
    <property type="entry name" value="MHD2"/>
    <property type="match status" value="1"/>
</dbReference>
<evidence type="ECO:0000259" key="3">
    <source>
        <dbReference type="PROSITE" id="PS51259"/>
    </source>
</evidence>
<dbReference type="PANTHER" id="PTHR31280:SF21">
    <property type="entry name" value="MHD2 DOMAIN-CONTAINING PROTEIN"/>
    <property type="match status" value="1"/>
</dbReference>
<dbReference type="PROSITE" id="PS51258">
    <property type="entry name" value="MHD1"/>
    <property type="match status" value="1"/>
</dbReference>
<dbReference type="STRING" id="52838.A0A4S8JN41"/>
<feature type="domain" description="MHD2" evidence="3">
    <location>
        <begin position="938"/>
        <end position="1049"/>
    </location>
</feature>
<evidence type="ECO:0000259" key="2">
    <source>
        <dbReference type="PROSITE" id="PS51258"/>
    </source>
</evidence>
<protein>
    <recommendedName>
        <fullName evidence="6">MHD1 domain-containing protein</fullName>
    </recommendedName>
</protein>
<dbReference type="EMBL" id="PYDT01000004">
    <property type="protein sequence ID" value="THU63315.1"/>
    <property type="molecule type" value="Genomic_DNA"/>
</dbReference>
<feature type="region of interest" description="Disordered" evidence="1">
    <location>
        <begin position="128"/>
        <end position="160"/>
    </location>
</feature>
<dbReference type="AlphaFoldDB" id="A0A4S8JN41"/>
<accession>A0A4S8JN41</accession>
<evidence type="ECO:0008006" key="6">
    <source>
        <dbReference type="Google" id="ProtNLM"/>
    </source>
</evidence>